<dbReference type="SUPFAM" id="SSF103481">
    <property type="entry name" value="Multidrug resistance efflux transporter EmrE"/>
    <property type="match status" value="1"/>
</dbReference>
<feature type="transmembrane region" description="Helical" evidence="2">
    <location>
        <begin position="100"/>
        <end position="120"/>
    </location>
</feature>
<dbReference type="InterPro" id="IPR039632">
    <property type="entry name" value="TMEM42"/>
</dbReference>
<keyword evidence="5" id="KW-1185">Reference proteome</keyword>
<dbReference type="AlphaFoldDB" id="A0A2K0TP07"/>
<evidence type="ECO:0000313" key="5">
    <source>
        <dbReference type="Proteomes" id="UP000054821"/>
    </source>
</evidence>
<evidence type="ECO:0000256" key="2">
    <source>
        <dbReference type="SAM" id="Phobius"/>
    </source>
</evidence>
<name>A0A2K0TP07_9HYPO</name>
<dbReference type="OrthoDB" id="5854584at2759"/>
<dbReference type="EMBL" id="JPDN02000017">
    <property type="protein sequence ID" value="PON25583.1"/>
    <property type="molecule type" value="Genomic_DNA"/>
</dbReference>
<dbReference type="PANTHER" id="PTHR31965:SF1">
    <property type="entry name" value="TRANSMEMBRANE PROTEIN 42"/>
    <property type="match status" value="1"/>
</dbReference>
<protein>
    <recommendedName>
        <fullName evidence="7">EamA domain-containing protein</fullName>
    </recommendedName>
</protein>
<dbReference type="PANTHER" id="PTHR31965">
    <property type="entry name" value="TRANSMEMBRANE PROTEIN 42"/>
    <property type="match status" value="1"/>
</dbReference>
<keyword evidence="2" id="KW-1133">Transmembrane helix</keyword>
<feature type="compositionally biased region" description="Basic and acidic residues" evidence="1">
    <location>
        <begin position="18"/>
        <end position="27"/>
    </location>
</feature>
<dbReference type="GeneID" id="29982866"/>
<gene>
    <name evidence="4" type="ORF">TGAM01_v205468</name>
    <name evidence="3" type="ORF">TGAMA5MH_01077</name>
</gene>
<feature type="region of interest" description="Disordered" evidence="1">
    <location>
        <begin position="178"/>
        <end position="224"/>
    </location>
</feature>
<reference evidence="4 5" key="1">
    <citation type="journal article" date="2016" name="Genome Announc.">
        <title>Draft Whole-Genome Sequence of Trichoderma gamsii T6085, a Promising Biocontrol Agent of Fusarium Head Blight on Wheat.</title>
        <authorList>
            <person name="Baroncelli R."/>
            <person name="Zapparata A."/>
            <person name="Piaggeschi G."/>
            <person name="Sarrocco S."/>
            <person name="Vannacci G."/>
        </authorList>
    </citation>
    <scope>NUCLEOTIDE SEQUENCE [LARGE SCALE GENOMIC DNA]</scope>
    <source>
        <strain evidence="4 5">T6085</strain>
    </source>
</reference>
<feature type="region of interest" description="Disordered" evidence="1">
    <location>
        <begin position="1"/>
        <end position="36"/>
    </location>
</feature>
<sequence length="224" mass="23973">MDARKRRTKPPTSPAPQHHHESSRADKSASPTAGKMDVEEPLSWRKHWMFFAVASGACAAFNGVFAKLTTTQLTTSLSNGIAHGLGIAAHEKIVEVVVRAIFFILNLVFNGIMWSLFTTALKRGKSATQVSIMNTSTNFLVTAFTGLLIFSESLPPMWWAGASLLVAGSVIAGRKDEDEGTKDAAVGDSSGPVPAGSSLELEGDVVAGERYRDEDVPDLGELRS</sequence>
<evidence type="ECO:0000313" key="3">
    <source>
        <dbReference type="EMBL" id="PNP47262.1"/>
    </source>
</evidence>
<evidence type="ECO:0000256" key="1">
    <source>
        <dbReference type="SAM" id="MobiDB-lite"/>
    </source>
</evidence>
<accession>A0A2K0TP07</accession>
<evidence type="ECO:0000313" key="4">
    <source>
        <dbReference type="EMBL" id="PON25583.1"/>
    </source>
</evidence>
<dbReference type="Proteomes" id="UP000236546">
    <property type="component" value="Unassembled WGS sequence"/>
</dbReference>
<feature type="transmembrane region" description="Helical" evidence="2">
    <location>
        <begin position="132"/>
        <end position="150"/>
    </location>
</feature>
<dbReference type="RefSeq" id="XP_018663900.2">
    <property type="nucleotide sequence ID" value="XM_018802783.2"/>
</dbReference>
<evidence type="ECO:0008006" key="7">
    <source>
        <dbReference type="Google" id="ProtNLM"/>
    </source>
</evidence>
<feature type="transmembrane region" description="Helical" evidence="2">
    <location>
        <begin position="48"/>
        <end position="68"/>
    </location>
</feature>
<dbReference type="STRING" id="398673.A0A2K0TP07"/>
<dbReference type="InterPro" id="IPR037185">
    <property type="entry name" value="EmrE-like"/>
</dbReference>
<reference evidence="4" key="3">
    <citation type="submission" date="2017-08" db="EMBL/GenBank/DDBJ databases">
        <title>Trichoderma gamsii strain T6085, whole genome shotgun sequencing project.</title>
        <authorList>
            <person name="Baroncelli R."/>
        </authorList>
    </citation>
    <scope>NUCLEOTIDE SEQUENCE</scope>
    <source>
        <strain evidence="4">T6085</strain>
    </source>
</reference>
<proteinExistence type="predicted"/>
<evidence type="ECO:0000313" key="6">
    <source>
        <dbReference type="Proteomes" id="UP000236546"/>
    </source>
</evidence>
<comment type="caution">
    <text evidence="3">The sequence shown here is derived from an EMBL/GenBank/DDBJ whole genome shotgun (WGS) entry which is preliminary data.</text>
</comment>
<dbReference type="Proteomes" id="UP000054821">
    <property type="component" value="Unassembled WGS sequence"/>
</dbReference>
<dbReference type="EMBL" id="MTYH01000013">
    <property type="protein sequence ID" value="PNP47262.1"/>
    <property type="molecule type" value="Genomic_DNA"/>
</dbReference>
<feature type="compositionally biased region" description="Basic and acidic residues" evidence="1">
    <location>
        <begin position="207"/>
        <end position="224"/>
    </location>
</feature>
<keyword evidence="2" id="KW-0812">Transmembrane</keyword>
<reference evidence="3 6" key="2">
    <citation type="submission" date="2017-02" db="EMBL/GenBank/DDBJ databases">
        <title>Genomes of Trichoderma spp. with biocontrol activity.</title>
        <authorList>
            <person name="Gardiner D."/>
            <person name="Kazan K."/>
            <person name="Vos C."/>
            <person name="Harvey P."/>
        </authorList>
    </citation>
    <scope>NUCLEOTIDE SEQUENCE [LARGE SCALE GENOMIC DNA]</scope>
    <source>
        <strain evidence="3 6">A5MH</strain>
    </source>
</reference>
<organism evidence="3 6">
    <name type="scientific">Trichoderma gamsii</name>
    <dbReference type="NCBI Taxonomy" id="398673"/>
    <lineage>
        <taxon>Eukaryota</taxon>
        <taxon>Fungi</taxon>
        <taxon>Dikarya</taxon>
        <taxon>Ascomycota</taxon>
        <taxon>Pezizomycotina</taxon>
        <taxon>Sordariomycetes</taxon>
        <taxon>Hypocreomycetidae</taxon>
        <taxon>Hypocreales</taxon>
        <taxon>Hypocreaceae</taxon>
        <taxon>Trichoderma</taxon>
    </lineage>
</organism>
<keyword evidence="2" id="KW-0472">Membrane</keyword>